<name>A0AAW7ZZB9_ENTAS</name>
<evidence type="ECO:0000313" key="2">
    <source>
        <dbReference type="Proteomes" id="UP001176432"/>
    </source>
</evidence>
<protein>
    <submittedName>
        <fullName evidence="1">DUF3800 domain-containing protein</fullName>
    </submittedName>
</protein>
<dbReference type="Proteomes" id="UP001176432">
    <property type="component" value="Unassembled WGS sequence"/>
</dbReference>
<sequence>MTDKENPGKLIWHVSCDESGTGGQRFYGFGSLWMKYQRRGDFVQIIRELREKHNCSDELKWQKAHSKQNAAFYEDVIEAFFKYQWLAFHCIIIQKAHVNKEFHDGDYDLAMRKHFTELLTKKIIRVIRKFPDRECEFRIDVDPIASRYDKADEAFHKIANNIIKNATGKEEAIKAVITKDSKESAQIQICDFLLGAVMSAYQDKASNPRKIAMANKIASYLGWDGFHYDTWGAERKFNIWYFYDPTKGPRELETRKVTLKYPLPE</sequence>
<organism evidence="1 2">
    <name type="scientific">Enterobacter asburiae</name>
    <dbReference type="NCBI Taxonomy" id="61645"/>
    <lineage>
        <taxon>Bacteria</taxon>
        <taxon>Pseudomonadati</taxon>
        <taxon>Pseudomonadota</taxon>
        <taxon>Gammaproteobacteria</taxon>
        <taxon>Enterobacterales</taxon>
        <taxon>Enterobacteriaceae</taxon>
        <taxon>Enterobacter</taxon>
        <taxon>Enterobacter cloacae complex</taxon>
    </lineage>
</organism>
<dbReference type="Pfam" id="PF12686">
    <property type="entry name" value="DUF3800"/>
    <property type="match status" value="1"/>
</dbReference>
<dbReference type="AlphaFoldDB" id="A0AAW7ZZB9"/>
<proteinExistence type="predicted"/>
<accession>A0AAW7ZZB9</accession>
<reference evidence="1" key="1">
    <citation type="submission" date="2023-07" db="EMBL/GenBank/DDBJ databases">
        <title>Isolates cultured from stool samples of acute diarrhea patients.</title>
        <authorList>
            <person name="Jiang S."/>
        </authorList>
    </citation>
    <scope>NUCLEOTIDE SEQUENCE</scope>
    <source>
        <strain evidence="1">L4424</strain>
    </source>
</reference>
<dbReference type="EMBL" id="JAUPXB010000006">
    <property type="protein sequence ID" value="MDO7925072.1"/>
    <property type="molecule type" value="Genomic_DNA"/>
</dbReference>
<evidence type="ECO:0000313" key="1">
    <source>
        <dbReference type="EMBL" id="MDO7925072.1"/>
    </source>
</evidence>
<gene>
    <name evidence="1" type="ORF">Q5934_26925</name>
</gene>
<dbReference type="RefSeq" id="WP_045888917.1">
    <property type="nucleotide sequence ID" value="NZ_CAXOGG010000003.1"/>
</dbReference>
<comment type="caution">
    <text evidence="1">The sequence shown here is derived from an EMBL/GenBank/DDBJ whole genome shotgun (WGS) entry which is preliminary data.</text>
</comment>
<dbReference type="InterPro" id="IPR024524">
    <property type="entry name" value="DUF3800"/>
</dbReference>